<gene>
    <name evidence="1" type="ORF">G7Y82_00680</name>
</gene>
<protein>
    <recommendedName>
        <fullName evidence="3">Roadblock/LC7 domain-containing protein</fullName>
    </recommendedName>
</protein>
<dbReference type="Proteomes" id="UP000653472">
    <property type="component" value="Unassembled WGS sequence"/>
</dbReference>
<evidence type="ECO:0008006" key="3">
    <source>
        <dbReference type="Google" id="ProtNLM"/>
    </source>
</evidence>
<evidence type="ECO:0000313" key="1">
    <source>
        <dbReference type="EMBL" id="NKF20810.1"/>
    </source>
</evidence>
<reference evidence="1" key="1">
    <citation type="submission" date="2020-03" db="EMBL/GenBank/DDBJ databases">
        <title>Solimonas marina sp. nov., isolated from deep seawater of the Pacific Ocean.</title>
        <authorList>
            <person name="Liu X."/>
            <person name="Lai Q."/>
            <person name="Sun F."/>
            <person name="Gai Y."/>
            <person name="Li G."/>
            <person name="Shao Z."/>
        </authorList>
    </citation>
    <scope>NUCLEOTIDE SEQUENCE</scope>
    <source>
        <strain evidence="1">C16B3</strain>
    </source>
</reference>
<name>A0A970B4R1_9GAMM</name>
<comment type="caution">
    <text evidence="1">The sequence shown here is derived from an EMBL/GenBank/DDBJ whole genome shotgun (WGS) entry which is preliminary data.</text>
</comment>
<accession>A0A970B4R1</accession>
<dbReference type="RefSeq" id="WP_168146073.1">
    <property type="nucleotide sequence ID" value="NZ_JAAVXB010000001.1"/>
</dbReference>
<keyword evidence="2" id="KW-1185">Reference proteome</keyword>
<dbReference type="AlphaFoldDB" id="A0A970B4R1"/>
<proteinExistence type="predicted"/>
<dbReference type="EMBL" id="JAAVXB010000001">
    <property type="protein sequence ID" value="NKF20810.1"/>
    <property type="molecule type" value="Genomic_DNA"/>
</dbReference>
<evidence type="ECO:0000313" key="2">
    <source>
        <dbReference type="Proteomes" id="UP000653472"/>
    </source>
</evidence>
<sequence>MSNIQESLDGLLTIDGAMCCALVDANSGMMLGQAGSGLDLELAAAGNTEVVRAKLKTMASLKLSDSIEDILITLGKQYHIIRLVSGKPGLFLYLVLDKSRANLALGRRKAAEIEAGLQL</sequence>
<organism evidence="1 2">
    <name type="scientific">Solimonas marina</name>
    <dbReference type="NCBI Taxonomy" id="2714601"/>
    <lineage>
        <taxon>Bacteria</taxon>
        <taxon>Pseudomonadati</taxon>
        <taxon>Pseudomonadota</taxon>
        <taxon>Gammaproteobacteria</taxon>
        <taxon>Nevskiales</taxon>
        <taxon>Nevskiaceae</taxon>
        <taxon>Solimonas</taxon>
    </lineage>
</organism>